<dbReference type="GO" id="GO:0098552">
    <property type="term" value="C:side of membrane"/>
    <property type="evidence" value="ECO:0007669"/>
    <property type="project" value="UniProtKB-KW"/>
</dbReference>
<dbReference type="SUPFAM" id="SSF50630">
    <property type="entry name" value="Acid proteases"/>
    <property type="match status" value="1"/>
</dbReference>
<evidence type="ECO:0000256" key="17">
    <source>
        <dbReference type="PIRSR" id="PIRSR601461-1"/>
    </source>
</evidence>
<dbReference type="PANTHER" id="PTHR47966">
    <property type="entry name" value="BETA-SITE APP-CLEAVING ENZYME, ISOFORM A-RELATED"/>
    <property type="match status" value="1"/>
</dbReference>
<evidence type="ECO:0000256" key="18">
    <source>
        <dbReference type="PIRSR" id="PIRSR601461-2"/>
    </source>
</evidence>
<feature type="signal peptide" evidence="21">
    <location>
        <begin position="1"/>
        <end position="18"/>
    </location>
</feature>
<dbReference type="EC" id="3.4.23.20" evidence="6"/>
<dbReference type="GeneID" id="83184372"/>
<feature type="compositionally biased region" description="Low complexity" evidence="20">
    <location>
        <begin position="408"/>
        <end position="440"/>
    </location>
</feature>
<dbReference type="FunFam" id="2.40.70.10:FF:000060">
    <property type="entry name" value="Aspartic-type endopeptidase ctsD"/>
    <property type="match status" value="1"/>
</dbReference>
<keyword evidence="18" id="KW-1015">Disulfide bond</keyword>
<evidence type="ECO:0000256" key="1">
    <source>
        <dbReference type="ARBA" id="ARBA00000043"/>
    </source>
</evidence>
<dbReference type="CDD" id="cd05471">
    <property type="entry name" value="pepsin_like"/>
    <property type="match status" value="1"/>
</dbReference>
<keyword evidence="8" id="KW-0336">GPI-anchor</keyword>
<feature type="chain" id="PRO_5040755332" description="penicillopepsin" evidence="21">
    <location>
        <begin position="19"/>
        <end position="480"/>
    </location>
</feature>
<keyword evidence="13" id="KW-0843">Virulence</keyword>
<evidence type="ECO:0000259" key="22">
    <source>
        <dbReference type="PROSITE" id="PS51767"/>
    </source>
</evidence>
<dbReference type="InterPro" id="IPR034164">
    <property type="entry name" value="Pepsin-like_dom"/>
</dbReference>
<evidence type="ECO:0000256" key="21">
    <source>
        <dbReference type="SAM" id="SignalP"/>
    </source>
</evidence>
<feature type="disulfide bond" evidence="18">
    <location>
        <begin position="124"/>
        <end position="129"/>
    </location>
</feature>
<evidence type="ECO:0000256" key="6">
    <source>
        <dbReference type="ARBA" id="ARBA00013206"/>
    </source>
</evidence>
<dbReference type="PROSITE" id="PS00141">
    <property type="entry name" value="ASP_PROTEASE"/>
    <property type="match status" value="1"/>
</dbReference>
<protein>
    <recommendedName>
        <fullName evidence="6">penicillopepsin</fullName>
        <ecNumber evidence="6">3.4.23.20</ecNumber>
    </recommendedName>
</protein>
<keyword evidence="12 19" id="KW-0378">Hydrolase</keyword>
<evidence type="ECO:0000313" key="24">
    <source>
        <dbReference type="Proteomes" id="UP001150904"/>
    </source>
</evidence>
<name>A0A9W9J644_9EURO</name>
<dbReference type="GO" id="GO:0006508">
    <property type="term" value="P:proteolysis"/>
    <property type="evidence" value="ECO:0007669"/>
    <property type="project" value="UniProtKB-KW"/>
</dbReference>
<comment type="function">
    <text evidence="2">Secreted aspartic endopeptidase that allows assimilation of proteinaceous substrates. The scissile peptide bond is attacked by a nucleophilic water molecule activated by two aspartic residues in the active site. Shows a broad primary substrate specificity. Favors hydrophobic residues at the P1 and P1' positions, but can also activate trypsinogen and hydrolyze the B chain of insulin between positions 'Gly-20' and 'Glu-21'.</text>
</comment>
<dbReference type="GO" id="GO:0004190">
    <property type="term" value="F:aspartic-type endopeptidase activity"/>
    <property type="evidence" value="ECO:0007669"/>
    <property type="project" value="UniProtKB-KW"/>
</dbReference>
<evidence type="ECO:0000256" key="8">
    <source>
        <dbReference type="ARBA" id="ARBA00022622"/>
    </source>
</evidence>
<evidence type="ECO:0000256" key="14">
    <source>
        <dbReference type="ARBA" id="ARBA00023136"/>
    </source>
</evidence>
<accession>A0A9W9J644</accession>
<keyword evidence="7" id="KW-1003">Cell membrane</keyword>
<proteinExistence type="inferred from homology"/>
<reference evidence="23" key="1">
    <citation type="submission" date="2022-12" db="EMBL/GenBank/DDBJ databases">
        <authorList>
            <person name="Petersen C."/>
        </authorList>
    </citation>
    <scope>NUCLEOTIDE SEQUENCE</scope>
    <source>
        <strain evidence="23">IBT 15544</strain>
    </source>
</reference>
<evidence type="ECO:0000256" key="7">
    <source>
        <dbReference type="ARBA" id="ARBA00022475"/>
    </source>
</evidence>
<dbReference type="InterPro" id="IPR021109">
    <property type="entry name" value="Peptidase_aspartic_dom_sf"/>
</dbReference>
<comment type="catalytic activity">
    <reaction evidence="1">
        <text>Hydrolysis of proteins with broad specificity similar to that of pepsin A, preferring hydrophobic residues at P1 and P1', but also cleaving 20-Gly-|-Glu-21 in the B chain of insulin. Clots milk, and activates trypsinogen.</text>
        <dbReference type="EC" id="3.4.23.20"/>
    </reaction>
</comment>
<comment type="similarity">
    <text evidence="4 19">Belongs to the peptidase A1 family.</text>
</comment>
<keyword evidence="16" id="KW-0449">Lipoprotein</keyword>
<evidence type="ECO:0000256" key="5">
    <source>
        <dbReference type="ARBA" id="ARBA00011245"/>
    </source>
</evidence>
<dbReference type="PANTHER" id="PTHR47966:SF75">
    <property type="entry name" value="ENDOPEPTIDASE (CTSD), PUTATIVE (AFU_ORTHOLOGUE AFUA_4G07040)-RELATED"/>
    <property type="match status" value="1"/>
</dbReference>
<comment type="subcellular location">
    <subcellularLocation>
        <location evidence="3">Cell membrane</location>
        <topology evidence="3">Lipid-anchor</topology>
        <topology evidence="3">GPI-anchor</topology>
    </subcellularLocation>
</comment>
<keyword evidence="24" id="KW-1185">Reference proteome</keyword>
<dbReference type="InterPro" id="IPR033121">
    <property type="entry name" value="PEPTIDASE_A1"/>
</dbReference>
<feature type="region of interest" description="Disordered" evidence="20">
    <location>
        <begin position="404"/>
        <end position="440"/>
    </location>
</feature>
<keyword evidence="9 19" id="KW-0645">Protease</keyword>
<evidence type="ECO:0000256" key="2">
    <source>
        <dbReference type="ARBA" id="ARBA00002983"/>
    </source>
</evidence>
<gene>
    <name evidence="23" type="ORF">N7498_010015</name>
</gene>
<evidence type="ECO:0000256" key="15">
    <source>
        <dbReference type="ARBA" id="ARBA00023180"/>
    </source>
</evidence>
<dbReference type="GO" id="GO:0005886">
    <property type="term" value="C:plasma membrane"/>
    <property type="evidence" value="ECO:0007669"/>
    <property type="project" value="UniProtKB-SubCell"/>
</dbReference>
<evidence type="ECO:0000256" key="19">
    <source>
        <dbReference type="RuleBase" id="RU000454"/>
    </source>
</evidence>
<dbReference type="InterPro" id="IPR001969">
    <property type="entry name" value="Aspartic_peptidase_AS"/>
</dbReference>
<dbReference type="FunFam" id="2.40.70.10:FF:000085">
    <property type="entry name" value="Aspartic-type endopeptidase (CtsD), putative"/>
    <property type="match status" value="1"/>
</dbReference>
<keyword evidence="15" id="KW-0325">Glycoprotein</keyword>
<evidence type="ECO:0000256" key="13">
    <source>
        <dbReference type="ARBA" id="ARBA00023026"/>
    </source>
</evidence>
<dbReference type="EMBL" id="JAPQKR010000016">
    <property type="protein sequence ID" value="KAJ5191030.1"/>
    <property type="molecule type" value="Genomic_DNA"/>
</dbReference>
<keyword evidence="10 21" id="KW-0732">Signal</keyword>
<evidence type="ECO:0000256" key="4">
    <source>
        <dbReference type="ARBA" id="ARBA00007447"/>
    </source>
</evidence>
<comment type="caution">
    <text evidence="23">The sequence shown here is derived from an EMBL/GenBank/DDBJ whole genome shotgun (WGS) entry which is preliminary data.</text>
</comment>
<comment type="subunit">
    <text evidence="5">Monomer.</text>
</comment>
<dbReference type="Pfam" id="PF00026">
    <property type="entry name" value="Asp"/>
    <property type="match status" value="1"/>
</dbReference>
<dbReference type="Gene3D" id="2.40.70.10">
    <property type="entry name" value="Acid Proteases"/>
    <property type="match status" value="2"/>
</dbReference>
<dbReference type="Proteomes" id="UP001150904">
    <property type="component" value="Unassembled WGS sequence"/>
</dbReference>
<evidence type="ECO:0000256" key="10">
    <source>
        <dbReference type="ARBA" id="ARBA00022729"/>
    </source>
</evidence>
<dbReference type="AlphaFoldDB" id="A0A9W9J644"/>
<keyword evidence="14" id="KW-0472">Membrane</keyword>
<sequence length="480" mass="50756">MRFSPCLLIAGLSTGVHAFYPWELKVESGVLRRFMPWTLLPDTEDDLSVKKPLTFDIKKSPVRRKDTYSIVQANTPTLPNSAPLDQGGKDFSYFAVVEVGSQKEEMWLALDTGSPSSWVFSSSCTDSVCTSHHTWDKSDSSSYISNNSAFSVGYGSGTVEGNLGQDTMSVAGLDVTFTFGSANQANESFASYPIDGILGLGRSHTAGWTIPSFMDIVAEKHMLSSNIIGFSLSRASVDPKDGEVNFGDIDYTRFDGNISYTATNQATWTIPLDDAYVNDKPCKFTGKSATIDTGTTYILIPPADAATLFAMIPGSSQSGENYIIPCDSTATLDFEFSGIKYSIEPQDYIGATSTGGCVSTIVGHESFGPNTWLVGDVFLKNVYAVFDYDNARIGFGSPAVNSTSGNGTFTAPSTTAPSTTMTSSTTAATEGTASATKGTASATAVSESATSTAPATGSASHLSLSLGSSLLMTVASMFFL</sequence>
<evidence type="ECO:0000256" key="16">
    <source>
        <dbReference type="ARBA" id="ARBA00023288"/>
    </source>
</evidence>
<evidence type="ECO:0000256" key="11">
    <source>
        <dbReference type="ARBA" id="ARBA00022750"/>
    </source>
</evidence>
<dbReference type="InterPro" id="IPR001461">
    <property type="entry name" value="Aspartic_peptidase_A1"/>
</dbReference>
<dbReference type="OrthoDB" id="28208at2759"/>
<reference evidence="23" key="2">
    <citation type="journal article" date="2023" name="IMA Fungus">
        <title>Comparative genomic study of the Penicillium genus elucidates a diverse pangenome and 15 lateral gene transfer events.</title>
        <authorList>
            <person name="Petersen C."/>
            <person name="Sorensen T."/>
            <person name="Nielsen M.R."/>
            <person name="Sondergaard T.E."/>
            <person name="Sorensen J.L."/>
            <person name="Fitzpatrick D.A."/>
            <person name="Frisvad J.C."/>
            <person name="Nielsen K.L."/>
        </authorList>
    </citation>
    <scope>NUCLEOTIDE SEQUENCE</scope>
    <source>
        <strain evidence="23">IBT 15544</strain>
    </source>
</reference>
<feature type="active site" evidence="17">
    <location>
        <position position="111"/>
    </location>
</feature>
<dbReference type="RefSeq" id="XP_058303970.1">
    <property type="nucleotide sequence ID" value="XM_058457071.1"/>
</dbReference>
<organism evidence="23 24">
    <name type="scientific">Penicillium cinerascens</name>
    <dbReference type="NCBI Taxonomy" id="70096"/>
    <lineage>
        <taxon>Eukaryota</taxon>
        <taxon>Fungi</taxon>
        <taxon>Dikarya</taxon>
        <taxon>Ascomycota</taxon>
        <taxon>Pezizomycotina</taxon>
        <taxon>Eurotiomycetes</taxon>
        <taxon>Eurotiomycetidae</taxon>
        <taxon>Eurotiales</taxon>
        <taxon>Aspergillaceae</taxon>
        <taxon>Penicillium</taxon>
    </lineage>
</organism>
<dbReference type="PRINTS" id="PR00792">
    <property type="entry name" value="PEPSIN"/>
</dbReference>
<dbReference type="PROSITE" id="PS51767">
    <property type="entry name" value="PEPTIDASE_A1"/>
    <property type="match status" value="1"/>
</dbReference>
<feature type="active site" evidence="17">
    <location>
        <position position="292"/>
    </location>
</feature>
<evidence type="ECO:0000256" key="12">
    <source>
        <dbReference type="ARBA" id="ARBA00022801"/>
    </source>
</evidence>
<keyword evidence="11 19" id="KW-0064">Aspartyl protease</keyword>
<evidence type="ECO:0000256" key="3">
    <source>
        <dbReference type="ARBA" id="ARBA00004609"/>
    </source>
</evidence>
<evidence type="ECO:0000313" key="23">
    <source>
        <dbReference type="EMBL" id="KAJ5191030.1"/>
    </source>
</evidence>
<evidence type="ECO:0000256" key="9">
    <source>
        <dbReference type="ARBA" id="ARBA00022670"/>
    </source>
</evidence>
<evidence type="ECO:0000256" key="20">
    <source>
        <dbReference type="SAM" id="MobiDB-lite"/>
    </source>
</evidence>
<feature type="domain" description="Peptidase A1" evidence="22">
    <location>
        <begin position="93"/>
        <end position="396"/>
    </location>
</feature>